<organism evidence="1 2">
    <name type="scientific">Smallanthus sonchifolius</name>
    <dbReference type="NCBI Taxonomy" id="185202"/>
    <lineage>
        <taxon>Eukaryota</taxon>
        <taxon>Viridiplantae</taxon>
        <taxon>Streptophyta</taxon>
        <taxon>Embryophyta</taxon>
        <taxon>Tracheophyta</taxon>
        <taxon>Spermatophyta</taxon>
        <taxon>Magnoliopsida</taxon>
        <taxon>eudicotyledons</taxon>
        <taxon>Gunneridae</taxon>
        <taxon>Pentapetalae</taxon>
        <taxon>asterids</taxon>
        <taxon>campanulids</taxon>
        <taxon>Asterales</taxon>
        <taxon>Asteraceae</taxon>
        <taxon>Asteroideae</taxon>
        <taxon>Heliantheae alliance</taxon>
        <taxon>Millerieae</taxon>
        <taxon>Smallanthus</taxon>
    </lineage>
</organism>
<name>A0ACB9AVJ1_9ASTR</name>
<dbReference type="EMBL" id="CM042041">
    <property type="protein sequence ID" value="KAI3713862.1"/>
    <property type="molecule type" value="Genomic_DNA"/>
</dbReference>
<comment type="caution">
    <text evidence="1">The sequence shown here is derived from an EMBL/GenBank/DDBJ whole genome shotgun (WGS) entry which is preliminary data.</text>
</comment>
<evidence type="ECO:0000313" key="1">
    <source>
        <dbReference type="EMBL" id="KAI3713862.1"/>
    </source>
</evidence>
<dbReference type="Proteomes" id="UP001056120">
    <property type="component" value="Linkage Group LG24"/>
</dbReference>
<reference evidence="2" key="1">
    <citation type="journal article" date="2022" name="Mol. Ecol. Resour.">
        <title>The genomes of chicory, endive, great burdock and yacon provide insights into Asteraceae palaeo-polyploidization history and plant inulin production.</title>
        <authorList>
            <person name="Fan W."/>
            <person name="Wang S."/>
            <person name="Wang H."/>
            <person name="Wang A."/>
            <person name="Jiang F."/>
            <person name="Liu H."/>
            <person name="Zhao H."/>
            <person name="Xu D."/>
            <person name="Zhang Y."/>
        </authorList>
    </citation>
    <scope>NUCLEOTIDE SEQUENCE [LARGE SCALE GENOMIC DNA]</scope>
    <source>
        <strain evidence="2">cv. Yunnan</strain>
    </source>
</reference>
<protein>
    <submittedName>
        <fullName evidence="1">Uncharacterized protein</fullName>
    </submittedName>
</protein>
<sequence>MENAQNMEVDSQAIEEVGNMGDYEGRLGDACPWENLVRQPQRSLGIGSQEMILRPKKKSIPSPLRSSLEDTRPRKRSRAVSEELFDLNKLLGTCLFGGNVEADDFEDGEIRDEGMGVQSSSHINVMDLNRVASPGESVVPSPSSTGDNEVVMESMADKGDDELNATLKIGEIVGARLENFNELVKNTIEGEGINGVHQ</sequence>
<proteinExistence type="predicted"/>
<evidence type="ECO:0000313" key="2">
    <source>
        <dbReference type="Proteomes" id="UP001056120"/>
    </source>
</evidence>
<reference evidence="1 2" key="2">
    <citation type="journal article" date="2022" name="Mol. Ecol. Resour.">
        <title>The genomes of chicory, endive, great burdock and yacon provide insights into Asteraceae paleo-polyploidization history and plant inulin production.</title>
        <authorList>
            <person name="Fan W."/>
            <person name="Wang S."/>
            <person name="Wang H."/>
            <person name="Wang A."/>
            <person name="Jiang F."/>
            <person name="Liu H."/>
            <person name="Zhao H."/>
            <person name="Xu D."/>
            <person name="Zhang Y."/>
        </authorList>
    </citation>
    <scope>NUCLEOTIDE SEQUENCE [LARGE SCALE GENOMIC DNA]</scope>
    <source>
        <strain evidence="2">cv. Yunnan</strain>
        <tissue evidence="1">Leaves</tissue>
    </source>
</reference>
<keyword evidence="2" id="KW-1185">Reference proteome</keyword>
<gene>
    <name evidence="1" type="ORF">L1987_72449</name>
</gene>
<accession>A0ACB9AVJ1</accession>